<dbReference type="EMBL" id="FNAG01000023">
    <property type="protein sequence ID" value="SDE12717.1"/>
    <property type="molecule type" value="Genomic_DNA"/>
</dbReference>
<dbReference type="STRING" id="265719.SAMN04488509_12313"/>
<dbReference type="PIRSF" id="PIRSF007028">
    <property type="entry name" value="UCP007028"/>
    <property type="match status" value="1"/>
</dbReference>
<dbReference type="InterPro" id="IPR009874">
    <property type="entry name" value="DUF1428"/>
</dbReference>
<protein>
    <submittedName>
        <fullName evidence="1">Uncharacterized conserved protein YbaA, DUF1428 family</fullName>
    </submittedName>
</protein>
<accession>A0A1G7AE22</accession>
<dbReference type="InterPro" id="IPR011008">
    <property type="entry name" value="Dimeric_a/b-barrel"/>
</dbReference>
<name>A0A1G7AE22_9GAMM</name>
<keyword evidence="2" id="KW-1185">Reference proteome</keyword>
<gene>
    <name evidence="1" type="ORF">SAMN04488509_12313</name>
</gene>
<dbReference type="RefSeq" id="WP_091246079.1">
    <property type="nucleotide sequence ID" value="NZ_FNAG01000023.1"/>
</dbReference>
<reference evidence="1 2" key="1">
    <citation type="submission" date="2016-10" db="EMBL/GenBank/DDBJ databases">
        <authorList>
            <person name="de Groot N.N."/>
        </authorList>
    </citation>
    <scope>NUCLEOTIDE SEQUENCE [LARGE SCALE GENOMIC DNA]</scope>
    <source>
        <strain evidence="1 2">DSM 16957</strain>
    </source>
</reference>
<dbReference type="AlphaFoldDB" id="A0A1G7AE22"/>
<sequence length="122" mass="13727">MSYIDGFLLPCPADRIDDYRKIAATACEVWLEHGALEYWEFVAEDLRNDFSRPFPEVIGAAEGETVIFAWIRYASRAERDAINAKVMEDPRIASMPPEAMPFDCKRMGYGGFERLVGARAGG</sequence>
<proteinExistence type="predicted"/>
<dbReference type="Proteomes" id="UP000199603">
    <property type="component" value="Unassembled WGS sequence"/>
</dbReference>
<dbReference type="SUPFAM" id="SSF54909">
    <property type="entry name" value="Dimeric alpha+beta barrel"/>
    <property type="match status" value="1"/>
</dbReference>
<dbReference type="Gene3D" id="3.30.70.100">
    <property type="match status" value="1"/>
</dbReference>
<dbReference type="OrthoDB" id="9792392at2"/>
<evidence type="ECO:0000313" key="2">
    <source>
        <dbReference type="Proteomes" id="UP000199603"/>
    </source>
</evidence>
<evidence type="ECO:0000313" key="1">
    <source>
        <dbReference type="EMBL" id="SDE12717.1"/>
    </source>
</evidence>
<dbReference type="Pfam" id="PF07237">
    <property type="entry name" value="DUF1428"/>
    <property type="match status" value="1"/>
</dbReference>
<organism evidence="1 2">
    <name type="scientific">Aquimonas voraii</name>
    <dbReference type="NCBI Taxonomy" id="265719"/>
    <lineage>
        <taxon>Bacteria</taxon>
        <taxon>Pseudomonadati</taxon>
        <taxon>Pseudomonadota</taxon>
        <taxon>Gammaproteobacteria</taxon>
        <taxon>Lysobacterales</taxon>
        <taxon>Lysobacteraceae</taxon>
        <taxon>Aquimonas</taxon>
    </lineage>
</organism>